<reference evidence="2" key="1">
    <citation type="submission" date="2021-12" db="EMBL/GenBank/DDBJ databases">
        <title>taxonomy of Moraxella sp. ZY201224.</title>
        <authorList>
            <person name="Li F."/>
        </authorList>
    </citation>
    <scope>NUCLEOTIDE SEQUENCE</scope>
    <source>
        <strain evidence="2">ZY201224</strain>
    </source>
</reference>
<proteinExistence type="predicted"/>
<dbReference type="Proteomes" id="UP001063782">
    <property type="component" value="Chromosome"/>
</dbReference>
<feature type="region of interest" description="Disordered" evidence="1">
    <location>
        <begin position="225"/>
        <end position="368"/>
    </location>
</feature>
<feature type="compositionally biased region" description="Polar residues" evidence="1">
    <location>
        <begin position="301"/>
        <end position="310"/>
    </location>
</feature>
<sequence length="368" mass="39236">MKTTTLKFFGIPAVAALALFGCEKNDVESDGMKVAKPVVTQIAAVCDDHSLKNRLSDSLQAALLDASLARLSGLSELQMQDMETKVRGKLSSVAIDLQNVANVEGGCVADVYLTPQATDLAAAETLFAESQMPLAQRAEQAGVQIIAGRLVAQGFSYQIVDNKAVLGEEHPAVALLADVLVAAASVVHTQTPDESNEQMANIAAPTVSVRPEAVVKMQENQIVSAAPISRPAGETVSRPAKEQATRSQQPRAERVVQKEQPRRNNDTPTPKRSEQAVQNKSSEPKKSTPAAAAKEEAKTDTLVSEQTKQIIKSEPKVEKTEPKAEPKSEHTSKPAPKAEPKKDIAPTAQPSKQAAPAQITIVETGETY</sequence>
<dbReference type="RefSeq" id="WP_263076887.1">
    <property type="nucleotide sequence ID" value="NZ_CP089977.1"/>
</dbReference>
<evidence type="ECO:0008006" key="4">
    <source>
        <dbReference type="Google" id="ProtNLM"/>
    </source>
</evidence>
<evidence type="ECO:0000313" key="2">
    <source>
        <dbReference type="EMBL" id="UXZ05390.1"/>
    </source>
</evidence>
<feature type="compositionally biased region" description="Basic and acidic residues" evidence="1">
    <location>
        <begin position="311"/>
        <end position="344"/>
    </location>
</feature>
<organism evidence="2 3">
    <name type="scientific">Moraxella nasicaprae</name>
    <dbReference type="NCBI Taxonomy" id="2904122"/>
    <lineage>
        <taxon>Bacteria</taxon>
        <taxon>Pseudomonadati</taxon>
        <taxon>Pseudomonadota</taxon>
        <taxon>Gammaproteobacteria</taxon>
        <taxon>Moraxellales</taxon>
        <taxon>Moraxellaceae</taxon>
        <taxon>Moraxella</taxon>
    </lineage>
</organism>
<feature type="compositionally biased region" description="Basic and acidic residues" evidence="1">
    <location>
        <begin position="251"/>
        <end position="274"/>
    </location>
</feature>
<name>A0ABY6F698_9GAMM</name>
<dbReference type="EMBL" id="CP089977">
    <property type="protein sequence ID" value="UXZ05390.1"/>
    <property type="molecule type" value="Genomic_DNA"/>
</dbReference>
<evidence type="ECO:0000256" key="1">
    <source>
        <dbReference type="SAM" id="MobiDB-lite"/>
    </source>
</evidence>
<gene>
    <name evidence="2" type="ORF">LU297_02775</name>
</gene>
<keyword evidence="3" id="KW-1185">Reference proteome</keyword>
<protein>
    <recommendedName>
        <fullName evidence="4">Lipoprotein</fullName>
    </recommendedName>
</protein>
<evidence type="ECO:0000313" key="3">
    <source>
        <dbReference type="Proteomes" id="UP001063782"/>
    </source>
</evidence>
<dbReference type="PROSITE" id="PS51257">
    <property type="entry name" value="PROKAR_LIPOPROTEIN"/>
    <property type="match status" value="1"/>
</dbReference>
<accession>A0ABY6F698</accession>